<sequence>MDAIPDRLLISTSIEELRQQKVRLNEDLRLLSSSINRDSECCFVYSHFDGEWQPKKSCDPHSENLGLKLLFLDADYYFSLMNSTIRSKLGGEAGSDRDDEDIKTVAANSVWQCASNDRVLFTTYCAGGVTIDGCQGRSPSIPADFA</sequence>
<comment type="caution">
    <text evidence="1">The sequence shown here is derived from an EMBL/GenBank/DDBJ whole genome shotgun (WGS) entry which is preliminary data.</text>
</comment>
<dbReference type="InParanoid" id="A0A2P5ICX4"/>
<protein>
    <submittedName>
        <fullName evidence="1">Uncharacterized protein</fullName>
    </submittedName>
</protein>
<dbReference type="Proteomes" id="UP000094444">
    <property type="component" value="Unassembled WGS sequence"/>
</dbReference>
<organism evidence="1 2">
    <name type="scientific">Diaporthe helianthi</name>
    <dbReference type="NCBI Taxonomy" id="158607"/>
    <lineage>
        <taxon>Eukaryota</taxon>
        <taxon>Fungi</taxon>
        <taxon>Dikarya</taxon>
        <taxon>Ascomycota</taxon>
        <taxon>Pezizomycotina</taxon>
        <taxon>Sordariomycetes</taxon>
        <taxon>Sordariomycetidae</taxon>
        <taxon>Diaporthales</taxon>
        <taxon>Diaporthaceae</taxon>
        <taxon>Diaporthe</taxon>
    </lineage>
</organism>
<proteinExistence type="predicted"/>
<evidence type="ECO:0000313" key="1">
    <source>
        <dbReference type="EMBL" id="POS80328.1"/>
    </source>
</evidence>
<dbReference type="EMBL" id="MAVT02000057">
    <property type="protein sequence ID" value="POS80328.1"/>
    <property type="molecule type" value="Genomic_DNA"/>
</dbReference>
<evidence type="ECO:0000313" key="2">
    <source>
        <dbReference type="Proteomes" id="UP000094444"/>
    </source>
</evidence>
<reference evidence="1" key="1">
    <citation type="submission" date="2017-09" db="EMBL/GenBank/DDBJ databases">
        <title>Polyketide synthases of a Diaporthe helianthi virulent isolate.</title>
        <authorList>
            <person name="Baroncelli R."/>
        </authorList>
    </citation>
    <scope>NUCLEOTIDE SEQUENCE [LARGE SCALE GENOMIC DNA]</scope>
    <source>
        <strain evidence="1">7/96</strain>
    </source>
</reference>
<name>A0A2P5ICX4_DIAHE</name>
<gene>
    <name evidence="1" type="ORF">DHEL01_v201281</name>
</gene>
<accession>A0A2P5ICX4</accession>
<dbReference type="AlphaFoldDB" id="A0A2P5ICX4"/>
<keyword evidence="2" id="KW-1185">Reference proteome</keyword>